<keyword evidence="1" id="KW-0175">Coiled coil</keyword>
<sequence>MSDQVEELHNHIDLLEKEIEELNGEIGAADEAQVVLKDALSEAETEVKQLKDEKEELRKQSEALSAHLAAQKNSFALASRQSEEAQQKQKALRKTISQLESENSNLRLVVHELEENEDIVLSELDTLVDEKAFYQAKAEEYEAKYDESIAEVGERAQESAIHSAKAAKAKEDLDSERIEWSAKESEWKQTDSANKAEIARLLTALEEERAKRNETLCARENSRLKTELANEKRAHGRLKSLYSQAVDDRASAERDVDSAVDALHSTRRGVKETIASVVREGNASRATVDRELTLSRKRETSLRCRCQDLDHQLDDVRVGPSSRPCLNRPAHSELTFSPGPAAARGGTKRGLRARSRLGGDCSPPEEVGSRPQTRPIRFSALEEPNGG</sequence>
<evidence type="ECO:0000313" key="3">
    <source>
        <dbReference type="EMBL" id="EJK68819.1"/>
    </source>
</evidence>
<evidence type="ECO:0000313" key="4">
    <source>
        <dbReference type="Proteomes" id="UP000266841"/>
    </source>
</evidence>
<dbReference type="AlphaFoldDB" id="K0SV50"/>
<evidence type="ECO:0000256" key="1">
    <source>
        <dbReference type="SAM" id="Coils"/>
    </source>
</evidence>
<dbReference type="OrthoDB" id="73291at2759"/>
<evidence type="ECO:0000256" key="2">
    <source>
        <dbReference type="SAM" id="MobiDB-lite"/>
    </source>
</evidence>
<dbReference type="Proteomes" id="UP000266841">
    <property type="component" value="Unassembled WGS sequence"/>
</dbReference>
<dbReference type="OMA" id="DREMKWL"/>
<dbReference type="eggNOG" id="ENOG502TF8C">
    <property type="taxonomic scope" value="Eukaryota"/>
</dbReference>
<gene>
    <name evidence="3" type="ORF">THAOC_09972</name>
</gene>
<protein>
    <submittedName>
        <fullName evidence="3">Uncharacterized protein</fullName>
    </submittedName>
</protein>
<proteinExistence type="predicted"/>
<reference evidence="3 4" key="1">
    <citation type="journal article" date="2012" name="Genome Biol.">
        <title>Genome and low-iron response of an oceanic diatom adapted to chronic iron limitation.</title>
        <authorList>
            <person name="Lommer M."/>
            <person name="Specht M."/>
            <person name="Roy A.S."/>
            <person name="Kraemer L."/>
            <person name="Andreson R."/>
            <person name="Gutowska M.A."/>
            <person name="Wolf J."/>
            <person name="Bergner S.V."/>
            <person name="Schilhabel M.B."/>
            <person name="Klostermeier U.C."/>
            <person name="Beiko R.G."/>
            <person name="Rosenstiel P."/>
            <person name="Hippler M."/>
            <person name="Laroche J."/>
        </authorList>
    </citation>
    <scope>NUCLEOTIDE SEQUENCE [LARGE SCALE GENOMIC DNA]</scope>
    <source>
        <strain evidence="3 4">CCMP1005</strain>
    </source>
</reference>
<keyword evidence="4" id="KW-1185">Reference proteome</keyword>
<feature type="compositionally biased region" description="Basic residues" evidence="2">
    <location>
        <begin position="346"/>
        <end position="355"/>
    </location>
</feature>
<organism evidence="3 4">
    <name type="scientific">Thalassiosira oceanica</name>
    <name type="common">Marine diatom</name>
    <dbReference type="NCBI Taxonomy" id="159749"/>
    <lineage>
        <taxon>Eukaryota</taxon>
        <taxon>Sar</taxon>
        <taxon>Stramenopiles</taxon>
        <taxon>Ochrophyta</taxon>
        <taxon>Bacillariophyta</taxon>
        <taxon>Coscinodiscophyceae</taxon>
        <taxon>Thalassiosirophycidae</taxon>
        <taxon>Thalassiosirales</taxon>
        <taxon>Thalassiosiraceae</taxon>
        <taxon>Thalassiosira</taxon>
    </lineage>
</organism>
<dbReference type="EMBL" id="AGNL01010806">
    <property type="protein sequence ID" value="EJK68819.1"/>
    <property type="molecule type" value="Genomic_DNA"/>
</dbReference>
<name>K0SV50_THAOC</name>
<feature type="coiled-coil region" evidence="1">
    <location>
        <begin position="5"/>
        <end position="151"/>
    </location>
</feature>
<comment type="caution">
    <text evidence="3">The sequence shown here is derived from an EMBL/GenBank/DDBJ whole genome shotgun (WGS) entry which is preliminary data.</text>
</comment>
<accession>K0SV50</accession>
<feature type="region of interest" description="Disordered" evidence="2">
    <location>
        <begin position="324"/>
        <end position="387"/>
    </location>
</feature>